<dbReference type="KEGG" id="gce:KYE46_16690"/>
<dbReference type="RefSeq" id="WP_219002256.1">
    <property type="nucleotide sequence ID" value="NZ_CP079194.1"/>
</dbReference>
<feature type="domain" description="N-acetyltransferase" evidence="1">
    <location>
        <begin position="11"/>
        <end position="147"/>
    </location>
</feature>
<dbReference type="EMBL" id="CP079194">
    <property type="protein sequence ID" value="QXT39534.1"/>
    <property type="molecule type" value="Genomic_DNA"/>
</dbReference>
<gene>
    <name evidence="2" type="ORF">KYE46_16690</name>
</gene>
<name>A0A8F6YA25_9RHOB</name>
<dbReference type="InterPro" id="IPR000182">
    <property type="entry name" value="GNAT_dom"/>
</dbReference>
<dbReference type="GO" id="GO:0016747">
    <property type="term" value="F:acyltransferase activity, transferring groups other than amino-acyl groups"/>
    <property type="evidence" value="ECO:0007669"/>
    <property type="project" value="InterPro"/>
</dbReference>
<evidence type="ECO:0000313" key="2">
    <source>
        <dbReference type="EMBL" id="QXT39534.1"/>
    </source>
</evidence>
<proteinExistence type="predicted"/>
<dbReference type="AlphaFoldDB" id="A0A8F6YA25"/>
<accession>A0A8F6YA25</accession>
<dbReference type="PANTHER" id="PTHR43792:SF1">
    <property type="entry name" value="N-ACETYLTRANSFERASE DOMAIN-CONTAINING PROTEIN"/>
    <property type="match status" value="1"/>
</dbReference>
<keyword evidence="3" id="KW-1185">Reference proteome</keyword>
<evidence type="ECO:0000313" key="3">
    <source>
        <dbReference type="Proteomes" id="UP000825009"/>
    </source>
</evidence>
<dbReference type="Pfam" id="PF13302">
    <property type="entry name" value="Acetyltransf_3"/>
    <property type="match status" value="1"/>
</dbReference>
<dbReference type="PANTHER" id="PTHR43792">
    <property type="entry name" value="GNAT FAMILY, PUTATIVE (AFU_ORTHOLOGUE AFUA_3G00765)-RELATED-RELATED"/>
    <property type="match status" value="1"/>
</dbReference>
<sequence>MLIIPTLLSERLTLRAPNLGDFEAIAAFRASERSHFVGGPSTEGESWQYLAALIGHWHLRGYGRWIVAETGNEEEALGIVGPLCPVDWPEPEIAWTMFEKGEGKGYAYEAALLARDYAYQTLEWQTAASFVHAENAASLALARKLGCHLDGTFEHGRFGTMQIWRHPSPAEVSA</sequence>
<reference evidence="2 3" key="1">
    <citation type="submission" date="2021-07" db="EMBL/GenBank/DDBJ databases">
        <title>A novel Jannaschia species isolated from marine dinoflagellate Ceratoperidinium margalefii.</title>
        <authorList>
            <person name="Jiang Y."/>
            <person name="Li Z."/>
        </authorList>
    </citation>
    <scope>NUCLEOTIDE SEQUENCE [LARGE SCALE GENOMIC DNA]</scope>
    <source>
        <strain evidence="2 3">J12C1-MA-4</strain>
    </source>
</reference>
<dbReference type="Proteomes" id="UP000825009">
    <property type="component" value="Chromosome"/>
</dbReference>
<dbReference type="InterPro" id="IPR051531">
    <property type="entry name" value="N-acetyltransferase"/>
</dbReference>
<evidence type="ECO:0000259" key="1">
    <source>
        <dbReference type="Pfam" id="PF13302"/>
    </source>
</evidence>
<protein>
    <submittedName>
        <fullName evidence="2">GNAT family N-acetyltransferase</fullName>
    </submittedName>
</protein>
<organism evidence="2 3">
    <name type="scientific">Gymnodinialimonas ceratoperidinii</name>
    <dbReference type="NCBI Taxonomy" id="2856823"/>
    <lineage>
        <taxon>Bacteria</taxon>
        <taxon>Pseudomonadati</taxon>
        <taxon>Pseudomonadota</taxon>
        <taxon>Alphaproteobacteria</taxon>
        <taxon>Rhodobacterales</taxon>
        <taxon>Paracoccaceae</taxon>
        <taxon>Gymnodinialimonas</taxon>
    </lineage>
</organism>